<dbReference type="EMBL" id="DYWV01000261">
    <property type="protein sequence ID" value="HJF40807.1"/>
    <property type="molecule type" value="Genomic_DNA"/>
</dbReference>
<reference evidence="9" key="1">
    <citation type="submission" date="2017-04" db="EMBL/GenBank/DDBJ databases">
        <title>Function of individual gut microbiota members based on whole genome sequencing of pure cultures obtained from chicken caecum.</title>
        <authorList>
            <person name="Medvecky M."/>
            <person name="Cejkova D."/>
            <person name="Polansky O."/>
            <person name="Karasova D."/>
            <person name="Kubasova T."/>
            <person name="Cizek A."/>
            <person name="Rychlik I."/>
        </authorList>
    </citation>
    <scope>NUCLEOTIDE SEQUENCE [LARGE SCALE GENOMIC DNA]</scope>
    <source>
        <strain evidence="9">An149</strain>
    </source>
</reference>
<dbReference type="InterPro" id="IPR024079">
    <property type="entry name" value="MetalloPept_cat_dom_sf"/>
</dbReference>
<evidence type="ECO:0000313" key="9">
    <source>
        <dbReference type="Proteomes" id="UP000196258"/>
    </source>
</evidence>
<dbReference type="InterPro" id="IPR021190">
    <property type="entry name" value="Pept_M10A"/>
</dbReference>
<evidence type="ECO:0000256" key="1">
    <source>
        <dbReference type="ARBA" id="ARBA00022670"/>
    </source>
</evidence>
<dbReference type="SUPFAM" id="SSF55486">
    <property type="entry name" value="Metalloproteases ('zincins'), catalytic domain"/>
    <property type="match status" value="1"/>
</dbReference>
<dbReference type="EC" id="3.4.24.-" evidence="6"/>
<dbReference type="EMBL" id="NFLB01000005">
    <property type="protein sequence ID" value="OUQ05544.1"/>
    <property type="molecule type" value="Genomic_DNA"/>
</dbReference>
<keyword evidence="1" id="KW-0645">Protease</keyword>
<dbReference type="AlphaFoldDB" id="A0A1Y4Q7E6"/>
<dbReference type="GO" id="GO:0008270">
    <property type="term" value="F:zinc ion binding"/>
    <property type="evidence" value="ECO:0007669"/>
    <property type="project" value="InterPro"/>
</dbReference>
<comment type="caution">
    <text evidence="7">The sequence shown here is derived from an EMBL/GenBank/DDBJ whole genome shotgun (WGS) entry which is preliminary data.</text>
</comment>
<evidence type="ECO:0000313" key="7">
    <source>
        <dbReference type="EMBL" id="OUQ05544.1"/>
    </source>
</evidence>
<evidence type="ECO:0000313" key="10">
    <source>
        <dbReference type="Proteomes" id="UP000261087"/>
    </source>
</evidence>
<reference evidence="6" key="4">
    <citation type="journal article" date="2021" name="PeerJ">
        <title>Extensive microbial diversity within the chicken gut microbiome revealed by metagenomics and culture.</title>
        <authorList>
            <person name="Gilroy R."/>
            <person name="Ravi A."/>
            <person name="Getino M."/>
            <person name="Pursley I."/>
            <person name="Horton D.L."/>
            <person name="Alikhan N.F."/>
            <person name="Baker D."/>
            <person name="Gharbi K."/>
            <person name="Hall N."/>
            <person name="Watson M."/>
            <person name="Adriaenssens E.M."/>
            <person name="Foster-Nyarko E."/>
            <person name="Jarju S."/>
            <person name="Secka A."/>
            <person name="Antonio M."/>
            <person name="Oren A."/>
            <person name="Chaudhuri R.R."/>
            <person name="La Ragione R."/>
            <person name="Hildebrand F."/>
            <person name="Pallen M.J."/>
        </authorList>
    </citation>
    <scope>NUCLEOTIDE SEQUENCE</scope>
    <source>
        <strain evidence="6">CHK193-16274</strain>
    </source>
</reference>
<dbReference type="GO" id="GO:0004222">
    <property type="term" value="F:metalloendopeptidase activity"/>
    <property type="evidence" value="ECO:0007669"/>
    <property type="project" value="InterPro"/>
</dbReference>
<feature type="domain" description="Peptidase M10 metallopeptidase" evidence="5">
    <location>
        <begin position="117"/>
        <end position="172"/>
    </location>
</feature>
<accession>A0A1Y4Q7E6</accession>
<reference evidence="6" key="5">
    <citation type="submission" date="2021-09" db="EMBL/GenBank/DDBJ databases">
        <authorList>
            <person name="Gilroy R."/>
        </authorList>
    </citation>
    <scope>NUCLEOTIDE SEQUENCE</scope>
    <source>
        <strain evidence="6">CHK193-16274</strain>
    </source>
</reference>
<dbReference type="InterPro" id="IPR001818">
    <property type="entry name" value="Pept_M10_metallopeptidase"/>
</dbReference>
<keyword evidence="6" id="KW-0482">Metalloprotease</keyword>
<proteinExistence type="predicted"/>
<dbReference type="Proteomes" id="UP000261087">
    <property type="component" value="Unassembled WGS sequence"/>
</dbReference>
<dbReference type="GO" id="GO:0031012">
    <property type="term" value="C:extracellular matrix"/>
    <property type="evidence" value="ECO:0007669"/>
    <property type="project" value="InterPro"/>
</dbReference>
<dbReference type="RefSeq" id="WP_087256004.1">
    <property type="nucleotide sequence ID" value="NZ_CAJFOD010000056.1"/>
</dbReference>
<evidence type="ECO:0000313" key="8">
    <source>
        <dbReference type="EMBL" id="RGO10627.1"/>
    </source>
</evidence>
<gene>
    <name evidence="7" type="ORF">B5E91_05875</name>
    <name evidence="8" type="ORF">DXB31_05180</name>
    <name evidence="6" type="ORF">K8V91_07770</name>
</gene>
<organism evidence="7 9">
    <name type="scientific">Thomasclavelia spiroformis</name>
    <dbReference type="NCBI Taxonomy" id="29348"/>
    <lineage>
        <taxon>Bacteria</taxon>
        <taxon>Bacillati</taxon>
        <taxon>Bacillota</taxon>
        <taxon>Erysipelotrichia</taxon>
        <taxon>Erysipelotrichales</taxon>
        <taxon>Coprobacillaceae</taxon>
        <taxon>Thomasclavelia</taxon>
    </lineage>
</organism>
<sequence>MKKIIITSLAIIISFLVGTVSVDAYALTGWKFSTISESYKWGNNISKVSSSYKNAFIKAVDSWNNAVNVKYSYHYNSKNTCDTYSKSSNSEYGTTVTTYNSNKKVVEFHSKINSANTNITGNVYQSVAAHELGHPYGLGDLSSGNSLMSHARNRNTIYKPQTDDINGIKRIYPEWY</sequence>
<reference evidence="7" key="2">
    <citation type="journal article" date="2018" name="BMC Genomics">
        <title>Whole genome sequencing and function prediction of 133 gut anaerobes isolated from chicken caecum in pure cultures.</title>
        <authorList>
            <person name="Medvecky M."/>
            <person name="Cejkova D."/>
            <person name="Polansky O."/>
            <person name="Karasova D."/>
            <person name="Kubasova T."/>
            <person name="Cizek A."/>
            <person name="Rychlik I."/>
        </authorList>
    </citation>
    <scope>NUCLEOTIDE SEQUENCE</scope>
    <source>
        <strain evidence="7">An149</strain>
    </source>
</reference>
<dbReference type="Pfam" id="PF00413">
    <property type="entry name" value="Peptidase_M10"/>
    <property type="match status" value="1"/>
</dbReference>
<evidence type="ECO:0000259" key="5">
    <source>
        <dbReference type="Pfam" id="PF00413"/>
    </source>
</evidence>
<keyword evidence="2" id="KW-0479">Metal-binding</keyword>
<evidence type="ECO:0000256" key="3">
    <source>
        <dbReference type="ARBA" id="ARBA00022801"/>
    </source>
</evidence>
<dbReference type="PRINTS" id="PR00138">
    <property type="entry name" value="MATRIXIN"/>
</dbReference>
<keyword evidence="3 6" id="KW-0378">Hydrolase</keyword>
<dbReference type="Proteomes" id="UP000196258">
    <property type="component" value="Unassembled WGS sequence"/>
</dbReference>
<dbReference type="GO" id="GO:0006508">
    <property type="term" value="P:proteolysis"/>
    <property type="evidence" value="ECO:0007669"/>
    <property type="project" value="UniProtKB-KW"/>
</dbReference>
<dbReference type="Gene3D" id="3.40.390.10">
    <property type="entry name" value="Collagenase (Catalytic Domain)"/>
    <property type="match status" value="1"/>
</dbReference>
<name>A0A1Y4Q7E6_9FIRM</name>
<evidence type="ECO:0000256" key="4">
    <source>
        <dbReference type="ARBA" id="ARBA00022833"/>
    </source>
</evidence>
<keyword evidence="4" id="KW-0862">Zinc</keyword>
<evidence type="ECO:0000256" key="2">
    <source>
        <dbReference type="ARBA" id="ARBA00022723"/>
    </source>
</evidence>
<dbReference type="EMBL" id="QSVF01000009">
    <property type="protein sequence ID" value="RGO10627.1"/>
    <property type="molecule type" value="Genomic_DNA"/>
</dbReference>
<reference evidence="8 10" key="3">
    <citation type="submission" date="2018-08" db="EMBL/GenBank/DDBJ databases">
        <title>A genome reference for cultivated species of the human gut microbiota.</title>
        <authorList>
            <person name="Zou Y."/>
            <person name="Xue W."/>
            <person name="Luo G."/>
        </authorList>
    </citation>
    <scope>NUCLEOTIDE SEQUENCE [LARGE SCALE GENOMIC DNA]</scope>
    <source>
        <strain evidence="8 10">OM02-6</strain>
    </source>
</reference>
<protein>
    <submittedName>
        <fullName evidence="6">Matrixin family metalloprotease</fullName>
        <ecNumber evidence="6">3.4.24.-</ecNumber>
    </submittedName>
    <submittedName>
        <fullName evidence="8">Peptidase</fullName>
    </submittedName>
</protein>
<evidence type="ECO:0000313" key="6">
    <source>
        <dbReference type="EMBL" id="HJF40807.1"/>
    </source>
</evidence>
<dbReference type="Proteomes" id="UP000749320">
    <property type="component" value="Unassembled WGS sequence"/>
</dbReference>